<evidence type="ECO:0000313" key="9">
    <source>
        <dbReference type="Proteomes" id="UP001153069"/>
    </source>
</evidence>
<feature type="compositionally biased region" description="Polar residues" evidence="6">
    <location>
        <begin position="27"/>
        <end position="38"/>
    </location>
</feature>
<keyword evidence="5 7" id="KW-0472">Membrane</keyword>
<dbReference type="Pfam" id="PF00560">
    <property type="entry name" value="LRR_1"/>
    <property type="match status" value="3"/>
</dbReference>
<comment type="caution">
    <text evidence="8">The sequence shown here is derived from an EMBL/GenBank/DDBJ whole genome shotgun (WGS) entry which is preliminary data.</text>
</comment>
<dbReference type="Pfam" id="PF13855">
    <property type="entry name" value="LRR_8"/>
    <property type="match status" value="2"/>
</dbReference>
<keyword evidence="8" id="KW-0808">Transferase</keyword>
<proteinExistence type="predicted"/>
<reference evidence="8" key="1">
    <citation type="submission" date="2020-06" db="EMBL/GenBank/DDBJ databases">
        <authorList>
            <consortium name="Plant Systems Biology data submission"/>
        </authorList>
    </citation>
    <scope>NUCLEOTIDE SEQUENCE</scope>
    <source>
        <strain evidence="8">D6</strain>
    </source>
</reference>
<dbReference type="PROSITE" id="PS51450">
    <property type="entry name" value="LRR"/>
    <property type="match status" value="1"/>
</dbReference>
<organism evidence="8 9">
    <name type="scientific">Seminavis robusta</name>
    <dbReference type="NCBI Taxonomy" id="568900"/>
    <lineage>
        <taxon>Eukaryota</taxon>
        <taxon>Sar</taxon>
        <taxon>Stramenopiles</taxon>
        <taxon>Ochrophyta</taxon>
        <taxon>Bacillariophyta</taxon>
        <taxon>Bacillariophyceae</taxon>
        <taxon>Bacillariophycidae</taxon>
        <taxon>Naviculales</taxon>
        <taxon>Naviculaceae</taxon>
        <taxon>Seminavis</taxon>
    </lineage>
</organism>
<dbReference type="GO" id="GO:0009653">
    <property type="term" value="P:anatomical structure morphogenesis"/>
    <property type="evidence" value="ECO:0007669"/>
    <property type="project" value="UniProtKB-ARBA"/>
</dbReference>
<keyword evidence="7" id="KW-1133">Transmembrane helix</keyword>
<dbReference type="SUPFAM" id="SSF52058">
    <property type="entry name" value="L domain-like"/>
    <property type="match status" value="1"/>
</dbReference>
<evidence type="ECO:0000313" key="8">
    <source>
        <dbReference type="EMBL" id="CAB9513012.1"/>
    </source>
</evidence>
<gene>
    <name evidence="8" type="ORF">SEMRO_566_G167830.1</name>
</gene>
<feature type="region of interest" description="Disordered" evidence="6">
    <location>
        <begin position="122"/>
        <end position="142"/>
    </location>
</feature>
<feature type="region of interest" description="Disordered" evidence="6">
    <location>
        <begin position="27"/>
        <end position="95"/>
    </location>
</feature>
<feature type="region of interest" description="Disordered" evidence="6">
    <location>
        <begin position="308"/>
        <end position="337"/>
    </location>
</feature>
<evidence type="ECO:0000256" key="2">
    <source>
        <dbReference type="ARBA" id="ARBA00022614"/>
    </source>
</evidence>
<dbReference type="SMART" id="SM00369">
    <property type="entry name" value="LRR_TYP"/>
    <property type="match status" value="7"/>
</dbReference>
<keyword evidence="3" id="KW-0732">Signal</keyword>
<evidence type="ECO:0000256" key="4">
    <source>
        <dbReference type="ARBA" id="ARBA00022737"/>
    </source>
</evidence>
<dbReference type="PRINTS" id="PR00019">
    <property type="entry name" value="LEURICHRPT"/>
</dbReference>
<dbReference type="FunFam" id="3.80.10.10:FF:000095">
    <property type="entry name" value="LRR receptor-like serine/threonine-protein kinase GSO1"/>
    <property type="match status" value="1"/>
</dbReference>
<dbReference type="PANTHER" id="PTHR48065">
    <property type="entry name" value="OS10G0469600 PROTEIN"/>
    <property type="match status" value="1"/>
</dbReference>
<evidence type="ECO:0000256" key="1">
    <source>
        <dbReference type="ARBA" id="ARBA00004370"/>
    </source>
</evidence>
<dbReference type="InterPro" id="IPR032675">
    <property type="entry name" value="LRR_dom_sf"/>
</dbReference>
<evidence type="ECO:0000256" key="6">
    <source>
        <dbReference type="SAM" id="MobiDB-lite"/>
    </source>
</evidence>
<evidence type="ECO:0000256" key="7">
    <source>
        <dbReference type="SAM" id="Phobius"/>
    </source>
</evidence>
<comment type="subcellular location">
    <subcellularLocation>
        <location evidence="1">Membrane</location>
    </subcellularLocation>
</comment>
<evidence type="ECO:0000256" key="3">
    <source>
        <dbReference type="ARBA" id="ARBA00022729"/>
    </source>
</evidence>
<dbReference type="OrthoDB" id="676979at2759"/>
<dbReference type="Gene3D" id="3.80.10.10">
    <property type="entry name" value="Ribonuclease Inhibitor"/>
    <property type="match status" value="2"/>
</dbReference>
<sequence>MEESKDHETASGVTSVSELGELSTASANFDSTALSSRYSAEVEDEQQRQEQERQQQPEQNDDDEDDEDKDLEPDEDNGVDGKDEKVPAQSDNTGAENIFKARDSFHNVDQTVNLMDVNAAKYENDDSDQTPRASSNKPVGEESTFMEALMGDGDDQKASSGWNKTPKADKYRRKTWDTSIVGRLTIWLVFFGTMFVVTFLIPYLLKQDDIRKAAEARAAASAPMTEAPTPFNGMSRKDNIKTVILQNAISTERALDDHTSDAFYAWQWISDIDPVQVEPRVNHHDNTELLQRYALAIFYYAAHPGVDAKSHSAGAPKEQVQHMQPHGDQDGAAGAPAAANNEGTVQMTQEVHLTGHPVTPPPQLEQEEAAAFDERDGAEVNPDDPSVVMMPRVVSVHMSREDRESHKGSRRKALKLLATDGTPSSWIQDDGWMSSTSVCEWYGITCDSAGYGIVQKVVLPSNNLKGTIPVELQALSKLVALDISENHLTGIIPVLLWKHLPQLQSLKANQNKISGSIPSDVGLMSKLQEIDLSHNSLRFDLPTELAKLLQLKILRLEGNRLTGAIPSLVNSTELSVLRLGSNQFTGALPYHIYMLRKLADLGLQSNSFQGTFPPEIDSLKSLQYLDLSNNQITGRLSEVFSRLQHLKSLNLQGNQLQGNLPTSMGLLGRLGTLDLSNNGLEGQIPVEWTGMTNLERLEMTHNRLTGTIPARMFRLLTSMKSLRLDHNVLKGTLSEHLGKLTLLQNLTLSANSFRGSIPSELVALTLLKTLELTATDLTGSIPPEVCMMKLDGPLTFVTANCRKVQCSCCDNCDPQADHQ</sequence>
<dbReference type="InterPro" id="IPR001611">
    <property type="entry name" value="Leu-rich_rpt"/>
</dbReference>
<keyword evidence="2" id="KW-0433">Leucine-rich repeat</keyword>
<feature type="compositionally biased region" description="Basic and acidic residues" evidence="6">
    <location>
        <begin position="45"/>
        <end position="55"/>
    </location>
</feature>
<name>A0A9N8HHJ7_9STRA</name>
<protein>
    <submittedName>
        <fullName evidence="8">LRR receptor-like serine threonine-protein kinase At4g08850-like</fullName>
    </submittedName>
</protein>
<dbReference type="GO" id="GO:0016301">
    <property type="term" value="F:kinase activity"/>
    <property type="evidence" value="ECO:0007669"/>
    <property type="project" value="UniProtKB-KW"/>
</dbReference>
<keyword evidence="4" id="KW-0677">Repeat</keyword>
<dbReference type="AlphaFoldDB" id="A0A9N8HHJ7"/>
<dbReference type="GO" id="GO:0016020">
    <property type="term" value="C:membrane"/>
    <property type="evidence" value="ECO:0007669"/>
    <property type="project" value="UniProtKB-SubCell"/>
</dbReference>
<dbReference type="InterPro" id="IPR003591">
    <property type="entry name" value="Leu-rich_rpt_typical-subtyp"/>
</dbReference>
<keyword evidence="8" id="KW-0418">Kinase</keyword>
<dbReference type="Proteomes" id="UP001153069">
    <property type="component" value="Unassembled WGS sequence"/>
</dbReference>
<dbReference type="EMBL" id="CAICTM010000565">
    <property type="protein sequence ID" value="CAB9513012.1"/>
    <property type="molecule type" value="Genomic_DNA"/>
</dbReference>
<accession>A0A9N8HHJ7</accession>
<feature type="transmembrane region" description="Helical" evidence="7">
    <location>
        <begin position="180"/>
        <end position="205"/>
    </location>
</feature>
<keyword evidence="7" id="KW-0812">Transmembrane</keyword>
<keyword evidence="8" id="KW-0675">Receptor</keyword>
<keyword evidence="9" id="KW-1185">Reference proteome</keyword>
<evidence type="ECO:0000256" key="5">
    <source>
        <dbReference type="ARBA" id="ARBA00023136"/>
    </source>
</evidence>
<dbReference type="FunFam" id="3.80.10.10:FF:000400">
    <property type="entry name" value="Nuclear pore complex protein NUP107"/>
    <property type="match status" value="1"/>
</dbReference>
<feature type="compositionally biased region" description="Acidic residues" evidence="6">
    <location>
        <begin position="59"/>
        <end position="78"/>
    </location>
</feature>